<keyword evidence="3" id="KW-0949">S-adenosyl-L-methionine</keyword>
<dbReference type="InterPro" id="IPR013785">
    <property type="entry name" value="Aldolase_TIM"/>
</dbReference>
<organism evidence="8 9">
    <name type="scientific">Acidihalobacter yilgarnensis</name>
    <dbReference type="NCBI Taxonomy" id="2819280"/>
    <lineage>
        <taxon>Bacteria</taxon>
        <taxon>Pseudomonadati</taxon>
        <taxon>Pseudomonadota</taxon>
        <taxon>Gammaproteobacteria</taxon>
        <taxon>Chromatiales</taxon>
        <taxon>Ectothiorhodospiraceae</taxon>
        <taxon>Acidihalobacter</taxon>
    </lineage>
</organism>
<dbReference type="AlphaFoldDB" id="A0A1D8ISU4"/>
<evidence type="ECO:0000256" key="1">
    <source>
        <dbReference type="ARBA" id="ARBA00001966"/>
    </source>
</evidence>
<dbReference type="CDD" id="cd01335">
    <property type="entry name" value="Radical_SAM"/>
    <property type="match status" value="1"/>
</dbReference>
<feature type="domain" description="Radical SAM core" evidence="7">
    <location>
        <begin position="22"/>
        <end position="177"/>
    </location>
</feature>
<proteinExistence type="predicted"/>
<evidence type="ECO:0000256" key="2">
    <source>
        <dbReference type="ARBA" id="ARBA00022485"/>
    </source>
</evidence>
<accession>A0A1D8ISU4</accession>
<keyword evidence="5" id="KW-0408">Iron</keyword>
<name>A0A1D8ISU4_9GAMM</name>
<evidence type="ECO:0000256" key="4">
    <source>
        <dbReference type="ARBA" id="ARBA00022723"/>
    </source>
</evidence>
<dbReference type="Pfam" id="PF04055">
    <property type="entry name" value="Radical_SAM"/>
    <property type="match status" value="1"/>
</dbReference>
<protein>
    <submittedName>
        <fullName evidence="8">Anaerobic ribonucleoside-triphosphate reductase activating protein</fullName>
    </submittedName>
</protein>
<dbReference type="SUPFAM" id="SSF102114">
    <property type="entry name" value="Radical SAM enzymes"/>
    <property type="match status" value="1"/>
</dbReference>
<dbReference type="PANTHER" id="PTHR30352">
    <property type="entry name" value="PYRUVATE FORMATE-LYASE-ACTIVATING ENZYME"/>
    <property type="match status" value="1"/>
</dbReference>
<dbReference type="SFLD" id="SFLDG01094">
    <property type="entry name" value="Uncharacterised_Radical_SAM_Su"/>
    <property type="match status" value="1"/>
</dbReference>
<gene>
    <name evidence="8" type="ORF">BI364_05105</name>
</gene>
<dbReference type="InterPro" id="IPR034457">
    <property type="entry name" value="Organic_radical-activating"/>
</dbReference>
<dbReference type="PANTHER" id="PTHR30352:SF13">
    <property type="entry name" value="GLYCYL-RADICAL ENZYME ACTIVATING ENZYME YJJW-RELATED"/>
    <property type="match status" value="1"/>
</dbReference>
<evidence type="ECO:0000259" key="7">
    <source>
        <dbReference type="Pfam" id="PF04055"/>
    </source>
</evidence>
<evidence type="ECO:0000313" key="9">
    <source>
        <dbReference type="Proteomes" id="UP000095401"/>
    </source>
</evidence>
<dbReference type="GO" id="GO:0003824">
    <property type="term" value="F:catalytic activity"/>
    <property type="evidence" value="ECO:0007669"/>
    <property type="project" value="InterPro"/>
</dbReference>
<dbReference type="GO" id="GO:0046872">
    <property type="term" value="F:metal ion binding"/>
    <property type="evidence" value="ECO:0007669"/>
    <property type="project" value="UniProtKB-KW"/>
</dbReference>
<dbReference type="SFLD" id="SFLDS00029">
    <property type="entry name" value="Radical_SAM"/>
    <property type="match status" value="1"/>
</dbReference>
<keyword evidence="9" id="KW-1185">Reference proteome</keyword>
<comment type="cofactor">
    <cofactor evidence="1">
        <name>[4Fe-4S] cluster</name>
        <dbReference type="ChEBI" id="CHEBI:49883"/>
    </cofactor>
</comment>
<keyword evidence="2" id="KW-0004">4Fe-4S</keyword>
<keyword evidence="4" id="KW-0479">Metal-binding</keyword>
<dbReference type="InterPro" id="IPR007197">
    <property type="entry name" value="rSAM"/>
</dbReference>
<dbReference type="InterPro" id="IPR058240">
    <property type="entry name" value="rSAM_sf"/>
</dbReference>
<dbReference type="Proteomes" id="UP000095401">
    <property type="component" value="Chromosome"/>
</dbReference>
<keyword evidence="6" id="KW-0411">Iron-sulfur</keyword>
<evidence type="ECO:0000256" key="6">
    <source>
        <dbReference type="ARBA" id="ARBA00023014"/>
    </source>
</evidence>
<reference evidence="9" key="1">
    <citation type="submission" date="2016-09" db="EMBL/GenBank/DDBJ databases">
        <title>Acidihalobacter prosperus F5.</title>
        <authorList>
            <person name="Khaleque H.N."/>
            <person name="Ramsay J.P."/>
            <person name="Kaksonen A.H."/>
            <person name="Boxall N.J."/>
            <person name="Watkin E.L.J."/>
        </authorList>
    </citation>
    <scope>NUCLEOTIDE SEQUENCE [LARGE SCALE GENOMIC DNA]</scope>
    <source>
        <strain evidence="9">F5</strain>
    </source>
</reference>
<dbReference type="KEGG" id="aprs:BI364_05105"/>
<dbReference type="InterPro" id="IPR012840">
    <property type="entry name" value="NrdG2"/>
</dbReference>
<evidence type="ECO:0000256" key="3">
    <source>
        <dbReference type="ARBA" id="ARBA00022691"/>
    </source>
</evidence>
<evidence type="ECO:0000313" key="8">
    <source>
        <dbReference type="EMBL" id="AOU99561.1"/>
    </source>
</evidence>
<dbReference type="EMBL" id="CP017415">
    <property type="protein sequence ID" value="AOU99561.1"/>
    <property type="molecule type" value="Genomic_DNA"/>
</dbReference>
<sequence length="230" mass="25411">MRIGGFTPLTTLDFPGNLAAVVFCQGCPWRCDYCQNTPLQLASTAKGQGIDWARIKTFLERRHGLLDGVVFSGGEPTAQAALGAALIETRAMGFRTGLHTAGIYPRRLMSLFSTLDWIALDAKAPLDLYSKITGVPGAGMRFQRSLDGVIGSGLDYEIRTTIYAGATIEGMTRLARWLAKQGVRHYAWQTRRILDAFGYPQHAAEEESLWRKAGEDISPWFESFQFRGTA</sequence>
<dbReference type="NCBIfam" id="TIGR02495">
    <property type="entry name" value="NrdG2"/>
    <property type="match status" value="1"/>
</dbReference>
<dbReference type="GO" id="GO:0051539">
    <property type="term" value="F:4 iron, 4 sulfur cluster binding"/>
    <property type="evidence" value="ECO:0007669"/>
    <property type="project" value="UniProtKB-KW"/>
</dbReference>
<evidence type="ECO:0000256" key="5">
    <source>
        <dbReference type="ARBA" id="ARBA00023004"/>
    </source>
</evidence>
<dbReference type="Gene3D" id="3.20.20.70">
    <property type="entry name" value="Aldolase class I"/>
    <property type="match status" value="1"/>
</dbReference>